<keyword evidence="3" id="KW-1185">Reference proteome</keyword>
<dbReference type="RefSeq" id="WP_344149940.1">
    <property type="nucleotide sequence ID" value="NZ_BAAAQR010000004.1"/>
</dbReference>
<dbReference type="Proteomes" id="UP001501771">
    <property type="component" value="Unassembled WGS sequence"/>
</dbReference>
<proteinExistence type="predicted"/>
<evidence type="ECO:0000313" key="2">
    <source>
        <dbReference type="EMBL" id="GAA2143653.1"/>
    </source>
</evidence>
<organism evidence="2 3">
    <name type="scientific">Nocardioides koreensis</name>
    <dbReference type="NCBI Taxonomy" id="433651"/>
    <lineage>
        <taxon>Bacteria</taxon>
        <taxon>Bacillati</taxon>
        <taxon>Actinomycetota</taxon>
        <taxon>Actinomycetes</taxon>
        <taxon>Propionibacteriales</taxon>
        <taxon>Nocardioidaceae</taxon>
        <taxon>Nocardioides</taxon>
    </lineage>
</organism>
<keyword evidence="1" id="KW-1133">Transmembrane helix</keyword>
<keyword evidence="1" id="KW-0472">Membrane</keyword>
<accession>A0ABN2ZKI3</accession>
<feature type="transmembrane region" description="Helical" evidence="1">
    <location>
        <begin position="46"/>
        <end position="65"/>
    </location>
</feature>
<gene>
    <name evidence="2" type="ORF">GCM10009844_16270</name>
</gene>
<comment type="caution">
    <text evidence="2">The sequence shown here is derived from an EMBL/GenBank/DDBJ whole genome shotgun (WGS) entry which is preliminary data.</text>
</comment>
<sequence length="129" mass="13293">MNTTSDNSPHGRQKAGLVLAGLYSLANIPSAFFPAPDGEEGPPLEILVIGSLLGVVGLVAVVLAWRTGNRAALRVAAGAIIVVTLTGLPAFFVDVPAGIKLLVGLSVLLTIATVVLMFSPTRRPEPVLD</sequence>
<protein>
    <submittedName>
        <fullName evidence="2">Uncharacterized protein</fullName>
    </submittedName>
</protein>
<feature type="transmembrane region" description="Helical" evidence="1">
    <location>
        <begin position="98"/>
        <end position="118"/>
    </location>
</feature>
<name>A0ABN2ZKI3_9ACTN</name>
<reference evidence="2 3" key="1">
    <citation type="journal article" date="2019" name="Int. J. Syst. Evol. Microbiol.">
        <title>The Global Catalogue of Microorganisms (GCM) 10K type strain sequencing project: providing services to taxonomists for standard genome sequencing and annotation.</title>
        <authorList>
            <consortium name="The Broad Institute Genomics Platform"/>
            <consortium name="The Broad Institute Genome Sequencing Center for Infectious Disease"/>
            <person name="Wu L."/>
            <person name="Ma J."/>
        </authorList>
    </citation>
    <scope>NUCLEOTIDE SEQUENCE [LARGE SCALE GENOMIC DNA]</scope>
    <source>
        <strain evidence="2 3">JCM 16022</strain>
    </source>
</reference>
<dbReference type="EMBL" id="BAAAQR010000004">
    <property type="protein sequence ID" value="GAA2143653.1"/>
    <property type="molecule type" value="Genomic_DNA"/>
</dbReference>
<evidence type="ECO:0000256" key="1">
    <source>
        <dbReference type="SAM" id="Phobius"/>
    </source>
</evidence>
<keyword evidence="1" id="KW-0812">Transmembrane</keyword>
<evidence type="ECO:0000313" key="3">
    <source>
        <dbReference type="Proteomes" id="UP001501771"/>
    </source>
</evidence>
<feature type="transmembrane region" description="Helical" evidence="1">
    <location>
        <begin position="72"/>
        <end position="92"/>
    </location>
</feature>